<dbReference type="OrthoDB" id="6133115at2759"/>
<dbReference type="SUPFAM" id="SSF52949">
    <property type="entry name" value="Macro domain-like"/>
    <property type="match status" value="1"/>
</dbReference>
<gene>
    <name evidence="8" type="primary">Parp14_2</name>
    <name evidence="8" type="ORF">ERPZAN_R14502</name>
</gene>
<dbReference type="SUPFAM" id="SSF117839">
    <property type="entry name" value="WWE domain"/>
    <property type="match status" value="1"/>
</dbReference>
<dbReference type="GO" id="GO:0005634">
    <property type="term" value="C:nucleus"/>
    <property type="evidence" value="ECO:0007669"/>
    <property type="project" value="UniProtKB-SubCell"/>
</dbReference>
<keyword evidence="3" id="KW-0808">Transferase</keyword>
<organism evidence="8 9">
    <name type="scientific">Erpornis zantholeuca</name>
    <dbReference type="NCBI Taxonomy" id="1112836"/>
    <lineage>
        <taxon>Eukaryota</taxon>
        <taxon>Metazoa</taxon>
        <taxon>Chordata</taxon>
        <taxon>Craniata</taxon>
        <taxon>Vertebrata</taxon>
        <taxon>Euteleostomi</taxon>
        <taxon>Archelosauria</taxon>
        <taxon>Archosauria</taxon>
        <taxon>Dinosauria</taxon>
        <taxon>Saurischia</taxon>
        <taxon>Theropoda</taxon>
        <taxon>Coelurosauria</taxon>
        <taxon>Aves</taxon>
        <taxon>Neognathae</taxon>
        <taxon>Neoaves</taxon>
        <taxon>Telluraves</taxon>
        <taxon>Australaves</taxon>
        <taxon>Passeriformes</taxon>
        <taxon>Sylvioidea</taxon>
        <taxon>Timaliidae</taxon>
        <taxon>Erpornis</taxon>
    </lineage>
</organism>
<feature type="non-terminal residue" evidence="8">
    <location>
        <position position="373"/>
    </location>
</feature>
<feature type="domain" description="Macro" evidence="7">
    <location>
        <begin position="1"/>
        <end position="125"/>
    </location>
</feature>
<reference evidence="8 9" key="1">
    <citation type="submission" date="2019-09" db="EMBL/GenBank/DDBJ databases">
        <title>Bird 10,000 Genomes (B10K) Project - Family phase.</title>
        <authorList>
            <person name="Zhang G."/>
        </authorList>
    </citation>
    <scope>NUCLEOTIDE SEQUENCE [LARGE SCALE GENOMIC DNA]</scope>
    <source>
        <strain evidence="8">B10K-DU-002-58</strain>
        <tissue evidence="8">Muscle</tissue>
    </source>
</reference>
<feature type="domain" description="WWE" evidence="6">
    <location>
        <begin position="288"/>
        <end position="369"/>
    </location>
</feature>
<dbReference type="Pfam" id="PF01661">
    <property type="entry name" value="Macro"/>
    <property type="match status" value="1"/>
</dbReference>
<dbReference type="Gene3D" id="3.30.720.50">
    <property type="match status" value="1"/>
</dbReference>
<dbReference type="InterPro" id="IPR057049">
    <property type="entry name" value="PARP14_KH_8"/>
</dbReference>
<dbReference type="PANTHER" id="PTHR14453:SF89">
    <property type="entry name" value="PROTEIN MONO-ADP-RIBOSYLTRANSFERASE PARP14"/>
    <property type="match status" value="1"/>
</dbReference>
<dbReference type="GO" id="GO:1990404">
    <property type="term" value="F:NAD+-protein mono-ADP-ribosyltransferase activity"/>
    <property type="evidence" value="ECO:0007669"/>
    <property type="project" value="TreeGrafter"/>
</dbReference>
<feature type="non-terminal residue" evidence="8">
    <location>
        <position position="1"/>
    </location>
</feature>
<dbReference type="GO" id="GO:0005737">
    <property type="term" value="C:cytoplasm"/>
    <property type="evidence" value="ECO:0007669"/>
    <property type="project" value="TreeGrafter"/>
</dbReference>
<evidence type="ECO:0000256" key="4">
    <source>
        <dbReference type="ARBA" id="ARBA00023027"/>
    </source>
</evidence>
<dbReference type="InterPro" id="IPR043472">
    <property type="entry name" value="Macro_dom-like"/>
</dbReference>
<dbReference type="InterPro" id="IPR052056">
    <property type="entry name" value="Mono-ARTD/PARP"/>
</dbReference>
<dbReference type="Pfam" id="PF22005">
    <property type="entry name" value="WWE_1"/>
    <property type="match status" value="1"/>
</dbReference>
<comment type="caution">
    <text evidence="8">The sequence shown here is derived from an EMBL/GenBank/DDBJ whole genome shotgun (WGS) entry which is preliminary data.</text>
</comment>
<dbReference type="InterPro" id="IPR004170">
    <property type="entry name" value="WWE_dom"/>
</dbReference>
<dbReference type="GO" id="GO:0003950">
    <property type="term" value="F:NAD+ poly-ADP-ribosyltransferase activity"/>
    <property type="evidence" value="ECO:0007669"/>
    <property type="project" value="TreeGrafter"/>
</dbReference>
<dbReference type="InterPro" id="IPR002589">
    <property type="entry name" value="Macro_dom"/>
</dbReference>
<dbReference type="PROSITE" id="PS51154">
    <property type="entry name" value="MACRO"/>
    <property type="match status" value="1"/>
</dbReference>
<evidence type="ECO:0000259" key="6">
    <source>
        <dbReference type="PROSITE" id="PS50918"/>
    </source>
</evidence>
<evidence type="ECO:0000256" key="2">
    <source>
        <dbReference type="ARBA" id="ARBA00022676"/>
    </source>
</evidence>
<evidence type="ECO:0000256" key="5">
    <source>
        <dbReference type="ARBA" id="ARBA00023242"/>
    </source>
</evidence>
<evidence type="ECO:0000256" key="3">
    <source>
        <dbReference type="ARBA" id="ARBA00022679"/>
    </source>
</evidence>
<dbReference type="GO" id="GO:0003714">
    <property type="term" value="F:transcription corepressor activity"/>
    <property type="evidence" value="ECO:0007669"/>
    <property type="project" value="TreeGrafter"/>
</dbReference>
<keyword evidence="4" id="KW-0520">NAD</keyword>
<proteinExistence type="predicted"/>
<sequence>MDAAGSQVADECAQYAGQYKSGFITTQGGNLLCSKIIHLITNNQVKSQVSKVLHECEQKMYKSVALPAIGTGRAGQNPAKVADEMLDAIVEFARQKSVQHLQTIKIVIFQTHMLKDFYESMKKREDSDSSTEESLSSMFKCKLVCFLCGQINLKIFYLQLIIDIYLSTGFFWSKKQPSEKKKFMILEKKVYLVIFQICGESQEEVDATESWIKDLILKEQFEMSVADEAIESFGETQIAILEDLQRRKQVTIQIENNLSPPQIKISGISRDVCSVSLEVQRMIQQIKSTEEEQSKAELLYNLIEWRYQGSNNSFVPFDKLTNTQLEHARLFKKPYMNVTINKKNYKVDMNTLKATDDQGKTINLQRVAKDEGK</sequence>
<dbReference type="EMBL" id="VZTN01008460">
    <property type="protein sequence ID" value="NXS80162.1"/>
    <property type="molecule type" value="Genomic_DNA"/>
</dbReference>
<dbReference type="InterPro" id="IPR054596">
    <property type="entry name" value="PARP14_WWE"/>
</dbReference>
<keyword evidence="9" id="KW-1185">Reference proteome</keyword>
<dbReference type="Pfam" id="PF23254">
    <property type="entry name" value="KH_PARP14_8"/>
    <property type="match status" value="1"/>
</dbReference>
<dbReference type="Proteomes" id="UP000545329">
    <property type="component" value="Unassembled WGS sequence"/>
</dbReference>
<name>A0A7L2XB54_9PASS</name>
<accession>A0A7L2XB54</accession>
<dbReference type="InterPro" id="IPR037197">
    <property type="entry name" value="WWE_dom_sf"/>
</dbReference>
<evidence type="ECO:0000256" key="1">
    <source>
        <dbReference type="ARBA" id="ARBA00004123"/>
    </source>
</evidence>
<evidence type="ECO:0000313" key="8">
    <source>
        <dbReference type="EMBL" id="NXS80162.1"/>
    </source>
</evidence>
<dbReference type="GO" id="GO:0070212">
    <property type="term" value="P:protein poly-ADP-ribosylation"/>
    <property type="evidence" value="ECO:0007669"/>
    <property type="project" value="TreeGrafter"/>
</dbReference>
<keyword evidence="2" id="KW-0328">Glycosyltransferase</keyword>
<comment type="subcellular location">
    <subcellularLocation>
        <location evidence="1">Nucleus</location>
    </subcellularLocation>
</comment>
<dbReference type="PROSITE" id="PS50918">
    <property type="entry name" value="WWE"/>
    <property type="match status" value="1"/>
</dbReference>
<evidence type="ECO:0000313" key="9">
    <source>
        <dbReference type="Proteomes" id="UP000545329"/>
    </source>
</evidence>
<keyword evidence="5" id="KW-0539">Nucleus</keyword>
<protein>
    <submittedName>
        <fullName evidence="8">PAR14 polymerase</fullName>
    </submittedName>
</protein>
<dbReference type="PANTHER" id="PTHR14453">
    <property type="entry name" value="PARP/ZINC FINGER CCCH TYPE DOMAIN CONTAINING PROTEIN"/>
    <property type="match status" value="1"/>
</dbReference>
<dbReference type="GO" id="GO:0010629">
    <property type="term" value="P:negative regulation of gene expression"/>
    <property type="evidence" value="ECO:0007669"/>
    <property type="project" value="TreeGrafter"/>
</dbReference>
<dbReference type="Gene3D" id="3.40.220.10">
    <property type="entry name" value="Leucine Aminopeptidase, subunit E, domain 1"/>
    <property type="match status" value="1"/>
</dbReference>
<dbReference type="AlphaFoldDB" id="A0A7L2XB54"/>
<evidence type="ECO:0000259" key="7">
    <source>
        <dbReference type="PROSITE" id="PS51154"/>
    </source>
</evidence>